<evidence type="ECO:0000313" key="1">
    <source>
        <dbReference type="EnsemblMetazoa" id="ACON012520-PA"/>
    </source>
</evidence>
<organism evidence="1 2">
    <name type="scientific">Anopheles coluzzii</name>
    <name type="common">African malaria mosquito</name>
    <dbReference type="NCBI Taxonomy" id="1518534"/>
    <lineage>
        <taxon>Eukaryota</taxon>
        <taxon>Metazoa</taxon>
        <taxon>Ecdysozoa</taxon>
        <taxon>Arthropoda</taxon>
        <taxon>Hexapoda</taxon>
        <taxon>Insecta</taxon>
        <taxon>Pterygota</taxon>
        <taxon>Neoptera</taxon>
        <taxon>Endopterygota</taxon>
        <taxon>Diptera</taxon>
        <taxon>Nematocera</taxon>
        <taxon>Culicoidea</taxon>
        <taxon>Culicidae</taxon>
        <taxon>Anophelinae</taxon>
        <taxon>Anopheles</taxon>
    </lineage>
</organism>
<name>A0A6E8W4Y7_ANOCL</name>
<proteinExistence type="predicted"/>
<dbReference type="VEuPathDB" id="VectorBase:ACMO_010818"/>
<dbReference type="Pfam" id="PF03999">
    <property type="entry name" value="MAP65_ASE1"/>
    <property type="match status" value="1"/>
</dbReference>
<dbReference type="InterPro" id="IPR007145">
    <property type="entry name" value="MAP65_Ase1_PRC1"/>
</dbReference>
<dbReference type="AlphaFoldDB" id="A0A6E8W4Y7"/>
<dbReference type="GO" id="GO:1990023">
    <property type="term" value="C:mitotic spindle midzone"/>
    <property type="evidence" value="ECO:0007669"/>
    <property type="project" value="TreeGrafter"/>
</dbReference>
<reference evidence="1" key="2">
    <citation type="submission" date="2020-05" db="UniProtKB">
        <authorList>
            <consortium name="EnsemblMetazoa"/>
        </authorList>
    </citation>
    <scope>IDENTIFICATION</scope>
    <source>
        <strain evidence="1">Ngousso</strain>
    </source>
</reference>
<dbReference type="PANTHER" id="PTHR19321">
    <property type="entry name" value="PROTEIN REGULATOR OF CYTOKINESIS 1 PRC1-RELATED"/>
    <property type="match status" value="1"/>
</dbReference>
<dbReference type="EnsemblMetazoa" id="ACON012520-RA">
    <property type="protein sequence ID" value="ACON012520-PA"/>
    <property type="gene ID" value="ACON012520"/>
</dbReference>
<dbReference type="GO" id="GO:0051256">
    <property type="term" value="P:mitotic spindle midzone assembly"/>
    <property type="evidence" value="ECO:0007669"/>
    <property type="project" value="TreeGrafter"/>
</dbReference>
<dbReference type="GO" id="GO:0005737">
    <property type="term" value="C:cytoplasm"/>
    <property type="evidence" value="ECO:0007669"/>
    <property type="project" value="TreeGrafter"/>
</dbReference>
<reference key="1">
    <citation type="journal article" date="2019" name="Genes (Basel)">
        <title>A High-Quality De novo Genome Assembly from a Single Mosquito Using PacBio Sequencing.</title>
        <authorList>
            <person name="Kingan S.B."/>
            <person name="Heaton H."/>
            <person name="Cudini J."/>
            <person name="Lambert C.C."/>
            <person name="Baybayan P."/>
            <person name="Galvin B.D."/>
            <person name="Durbin R."/>
            <person name="Korlach J."/>
            <person name="Lawniczak M.K.N."/>
        </authorList>
    </citation>
    <scope>NUCLEOTIDE SEQUENCE [LARGE SCALE GENOMIC DNA]</scope>
    <source>
        <strain>Mali-NIH</strain>
    </source>
</reference>
<dbReference type="GO" id="GO:0008017">
    <property type="term" value="F:microtubule binding"/>
    <property type="evidence" value="ECO:0007669"/>
    <property type="project" value="InterPro"/>
</dbReference>
<dbReference type="VEuPathDB" id="VectorBase:ACON2_032484"/>
<dbReference type="VEuPathDB" id="VectorBase:ACON012520"/>
<accession>A0A6E8W4Y7</accession>
<dbReference type="Proteomes" id="UP001105220">
    <property type="component" value="Unplaced"/>
</dbReference>
<sequence>MKSFVERTRHDIVEWWERCMKSEDERAWFTTFLLQDVNEDMLKLHERELDSLKQFYGENDQIFQMVLQRQEIWDRMLALEYKSNDPTRYNNRRGKLMEEEKHGRKFTVYGTPEEELIEEQWMQREESKHQQSSARKKANGVLGVSTVGRTSNRVADFDGQMLLQREQQSVAASDRRWFGAKSIADTVGNGIGHQIRVLAEAQAGHTDQ</sequence>
<evidence type="ECO:0000313" key="2">
    <source>
        <dbReference type="Proteomes" id="UP001105220"/>
    </source>
</evidence>
<dbReference type="Gene3D" id="1.20.58.1520">
    <property type="match status" value="1"/>
</dbReference>
<keyword evidence="2" id="KW-1185">Reference proteome</keyword>
<dbReference type="PANTHER" id="PTHR19321:SF41">
    <property type="entry name" value="FASCETTO-RELATED"/>
    <property type="match status" value="1"/>
</dbReference>
<protein>
    <submittedName>
        <fullName evidence="1">Uncharacterized protein</fullName>
    </submittedName>
</protein>